<dbReference type="RefSeq" id="WP_133610986.1">
    <property type="nucleotide sequence ID" value="NZ_SNZC01000011.1"/>
</dbReference>
<evidence type="ECO:0000256" key="1">
    <source>
        <dbReference type="SAM" id="SignalP"/>
    </source>
</evidence>
<evidence type="ECO:0000313" key="2">
    <source>
        <dbReference type="EMBL" id="TWH91774.1"/>
    </source>
</evidence>
<evidence type="ECO:0000313" key="3">
    <source>
        <dbReference type="Proteomes" id="UP000315312"/>
    </source>
</evidence>
<comment type="caution">
    <text evidence="2">The sequence shown here is derived from an EMBL/GenBank/DDBJ whole genome shotgun (WGS) entry which is preliminary data.</text>
</comment>
<protein>
    <recommendedName>
        <fullName evidence="4">Lipoprotein</fullName>
    </recommendedName>
</protein>
<organism evidence="2 3">
    <name type="scientific">Flavobacterium cheniae</name>
    <dbReference type="NCBI Taxonomy" id="295428"/>
    <lineage>
        <taxon>Bacteria</taxon>
        <taxon>Pseudomonadati</taxon>
        <taxon>Bacteroidota</taxon>
        <taxon>Flavobacteriia</taxon>
        <taxon>Flavobacteriales</taxon>
        <taxon>Flavobacteriaceae</taxon>
        <taxon>Flavobacterium</taxon>
    </lineage>
</organism>
<reference evidence="2 3" key="1">
    <citation type="journal article" date="2015" name="Stand. Genomic Sci.">
        <title>Genomic Encyclopedia of Bacterial and Archaeal Type Strains, Phase III: the genomes of soil and plant-associated and newly described type strains.</title>
        <authorList>
            <person name="Whitman W.B."/>
            <person name="Woyke T."/>
            <person name="Klenk H.P."/>
            <person name="Zhou Y."/>
            <person name="Lilburn T.G."/>
            <person name="Beck B.J."/>
            <person name="De Vos P."/>
            <person name="Vandamme P."/>
            <person name="Eisen J.A."/>
            <person name="Garrity G."/>
            <person name="Hugenholtz P."/>
            <person name="Kyrpides N.C."/>
        </authorList>
    </citation>
    <scope>NUCLEOTIDE SEQUENCE [LARGE SCALE GENOMIC DNA]</scope>
    <source>
        <strain evidence="2 3">CGMCC 1.6844</strain>
    </source>
</reference>
<keyword evidence="3" id="KW-1185">Reference proteome</keyword>
<dbReference type="Proteomes" id="UP000315312">
    <property type="component" value="Unassembled WGS sequence"/>
</dbReference>
<name>A0A562K931_9FLAO</name>
<gene>
    <name evidence="2" type="ORF">IP97_02565</name>
</gene>
<dbReference type="AlphaFoldDB" id="A0A562K931"/>
<keyword evidence="1" id="KW-0732">Signal</keyword>
<proteinExistence type="predicted"/>
<accession>A0A562K931</accession>
<evidence type="ECO:0008006" key="4">
    <source>
        <dbReference type="Google" id="ProtNLM"/>
    </source>
</evidence>
<dbReference type="EMBL" id="VLKM01000022">
    <property type="protein sequence ID" value="TWH91774.1"/>
    <property type="molecule type" value="Genomic_DNA"/>
</dbReference>
<sequence>MKIYLSFVLCLLAYFSCFSQKISEKNYNLPPGYVLSSKRTILDLSFKIDKTKPMLNYDSKDLKVLKNLSSEQVEEYKDKLGDYYFYYKEGIAYINTLSNKVKDIYTIEEIWYIYIFDQKLKDKLLTIK</sequence>
<feature type="signal peptide" evidence="1">
    <location>
        <begin position="1"/>
        <end position="19"/>
    </location>
</feature>
<feature type="chain" id="PRO_5023065099" description="Lipoprotein" evidence="1">
    <location>
        <begin position="20"/>
        <end position="128"/>
    </location>
</feature>